<feature type="compositionally biased region" description="Low complexity" evidence="1">
    <location>
        <begin position="78"/>
        <end position="90"/>
    </location>
</feature>
<comment type="caution">
    <text evidence="2">The sequence shown here is derived from an EMBL/GenBank/DDBJ whole genome shotgun (WGS) entry which is preliminary data.</text>
</comment>
<evidence type="ECO:0000256" key="1">
    <source>
        <dbReference type="SAM" id="MobiDB-lite"/>
    </source>
</evidence>
<protein>
    <recommendedName>
        <fullName evidence="4">ZZ-type domain-containing protein</fullName>
    </recommendedName>
</protein>
<feature type="compositionally biased region" description="Pro residues" evidence="1">
    <location>
        <begin position="313"/>
        <end position="333"/>
    </location>
</feature>
<feature type="region of interest" description="Disordered" evidence="1">
    <location>
        <begin position="148"/>
        <end position="343"/>
    </location>
</feature>
<dbReference type="EMBL" id="JBFTWV010000001">
    <property type="protein sequence ID" value="KAL2801216.1"/>
    <property type="molecule type" value="Genomic_DNA"/>
</dbReference>
<feature type="compositionally biased region" description="Polar residues" evidence="1">
    <location>
        <begin position="287"/>
        <end position="299"/>
    </location>
</feature>
<feature type="compositionally biased region" description="Pro residues" evidence="1">
    <location>
        <begin position="91"/>
        <end position="104"/>
    </location>
</feature>
<sequence>MSSLYSVYKCTTCTEIIQPTKPRLSCPACAPKVHLCAACYVVQEYPAQHDDEDPAHEMLLFKHSGFLPVPPPPPPRSRPQAPIHVPVRHAVPPPPSSAPPPPNLNGPSTGMPRRRPTSASYNEVPPRKPPRPVTVETVNEPEEHVREQAYIPSTSGPSPLTTPIPMPTPGHAPTPPPQTPLSPGASYTPGPPPGPPQYPPPPTSQTQSHVPPQAPYQPQNYTQTPPQGGSPYSPPPHDPSQTQPQSYHQGPSQIPPQPSPQPPPPQTQSYTPIQPQSPQPHDPLQTPPQTYDQGASQVPPQYPPQGAAHLPPQGHPQGPPQGPPASYGPPQPQPSGSGWTAFFNPDMSPTPIFYRTVEEIFYSFDTQRTGYHTPEVFSQYIDACGAPPSHNIWKASLAQNNSTDIADRELTDHFTAYSVDFTLRPRTPTQSSTSSTLNRLSRMMPTDLSGLMSSISVSGGKKPLLSIRGFTSLTVTGILLNPSAAWGQMSRVLREQNVPIWRENGELPRDIFPLAPYQPEVERVRILHEGARINAEREVDAVHARLKMEQRGRQNALDLLDDRVWVYR</sequence>
<accession>A0ABR4GQC0</accession>
<gene>
    <name evidence="2" type="ORF">BJX66DRAFT_4757</name>
</gene>
<feature type="compositionally biased region" description="Low complexity" evidence="1">
    <location>
        <begin position="204"/>
        <end position="231"/>
    </location>
</feature>
<reference evidence="2 3" key="1">
    <citation type="submission" date="2024-07" db="EMBL/GenBank/DDBJ databases">
        <title>Section-level genome sequencing and comparative genomics of Aspergillus sections Usti and Cavernicolus.</title>
        <authorList>
            <consortium name="Lawrence Berkeley National Laboratory"/>
            <person name="Nybo J.L."/>
            <person name="Vesth T.C."/>
            <person name="Theobald S."/>
            <person name="Frisvad J.C."/>
            <person name="Larsen T.O."/>
            <person name="Kjaerboelling I."/>
            <person name="Rothschild-Mancinelli K."/>
            <person name="Lyhne E.K."/>
            <person name="Kogle M.E."/>
            <person name="Barry K."/>
            <person name="Clum A."/>
            <person name="Na H."/>
            <person name="Ledsgaard L."/>
            <person name="Lin J."/>
            <person name="Lipzen A."/>
            <person name="Kuo A."/>
            <person name="Riley R."/>
            <person name="Mondo S."/>
            <person name="Labutti K."/>
            <person name="Haridas S."/>
            <person name="Pangalinan J."/>
            <person name="Salamov A.A."/>
            <person name="Simmons B.A."/>
            <person name="Magnuson J.K."/>
            <person name="Chen J."/>
            <person name="Drula E."/>
            <person name="Henrissat B."/>
            <person name="Wiebenga A."/>
            <person name="Lubbers R.J."/>
            <person name="Gomes A.C."/>
            <person name="Makela M.R."/>
            <person name="Stajich J."/>
            <person name="Grigoriev I.V."/>
            <person name="Mortensen U.H."/>
            <person name="De Vries R.P."/>
            <person name="Baker S.E."/>
            <person name="Andersen M.R."/>
        </authorList>
    </citation>
    <scope>NUCLEOTIDE SEQUENCE [LARGE SCALE GENOMIC DNA]</scope>
    <source>
        <strain evidence="2 3">CBS 209.92</strain>
    </source>
</reference>
<feature type="region of interest" description="Disordered" evidence="1">
    <location>
        <begin position="69"/>
        <end position="134"/>
    </location>
</feature>
<name>A0ABR4GQC0_9EURO</name>
<feature type="compositionally biased region" description="Pro residues" evidence="1">
    <location>
        <begin position="189"/>
        <end position="203"/>
    </location>
</feature>
<evidence type="ECO:0000313" key="2">
    <source>
        <dbReference type="EMBL" id="KAL2801216.1"/>
    </source>
</evidence>
<feature type="compositionally biased region" description="Polar residues" evidence="1">
    <location>
        <begin position="239"/>
        <end position="250"/>
    </location>
</feature>
<feature type="compositionally biased region" description="Pro residues" evidence="1">
    <location>
        <begin position="160"/>
        <end position="180"/>
    </location>
</feature>
<dbReference type="Proteomes" id="UP001610563">
    <property type="component" value="Unassembled WGS sequence"/>
</dbReference>
<feature type="compositionally biased region" description="Pro residues" evidence="1">
    <location>
        <begin position="253"/>
        <end position="266"/>
    </location>
</feature>
<proteinExistence type="predicted"/>
<evidence type="ECO:0008006" key="4">
    <source>
        <dbReference type="Google" id="ProtNLM"/>
    </source>
</evidence>
<keyword evidence="3" id="KW-1185">Reference proteome</keyword>
<evidence type="ECO:0000313" key="3">
    <source>
        <dbReference type="Proteomes" id="UP001610563"/>
    </source>
</evidence>
<organism evidence="2 3">
    <name type="scientific">Aspergillus keveii</name>
    <dbReference type="NCBI Taxonomy" id="714993"/>
    <lineage>
        <taxon>Eukaryota</taxon>
        <taxon>Fungi</taxon>
        <taxon>Dikarya</taxon>
        <taxon>Ascomycota</taxon>
        <taxon>Pezizomycotina</taxon>
        <taxon>Eurotiomycetes</taxon>
        <taxon>Eurotiomycetidae</taxon>
        <taxon>Eurotiales</taxon>
        <taxon>Aspergillaceae</taxon>
        <taxon>Aspergillus</taxon>
        <taxon>Aspergillus subgen. Nidulantes</taxon>
    </lineage>
</organism>